<dbReference type="PANTHER" id="PTHR43280:SF28">
    <property type="entry name" value="HTH-TYPE TRANSCRIPTIONAL ACTIVATOR RHAS"/>
    <property type="match status" value="1"/>
</dbReference>
<dbReference type="InterPro" id="IPR020449">
    <property type="entry name" value="Tscrpt_reg_AraC-type_HTH"/>
</dbReference>
<dbReference type="InterPro" id="IPR018060">
    <property type="entry name" value="HTH_AraC"/>
</dbReference>
<dbReference type="GO" id="GO:0043565">
    <property type="term" value="F:sequence-specific DNA binding"/>
    <property type="evidence" value="ECO:0007669"/>
    <property type="project" value="InterPro"/>
</dbReference>
<evidence type="ECO:0000313" key="5">
    <source>
        <dbReference type="EMBL" id="MDA3731965.1"/>
    </source>
</evidence>
<protein>
    <submittedName>
        <fullName evidence="5">AraC family transcriptional regulator</fullName>
    </submittedName>
</protein>
<dbReference type="SUPFAM" id="SSF46689">
    <property type="entry name" value="Homeodomain-like"/>
    <property type="match status" value="2"/>
</dbReference>
<keyword evidence="1" id="KW-0805">Transcription regulation</keyword>
<evidence type="ECO:0000259" key="4">
    <source>
        <dbReference type="PROSITE" id="PS01124"/>
    </source>
</evidence>
<dbReference type="Gene3D" id="2.60.120.280">
    <property type="entry name" value="Regulatory protein AraC"/>
    <property type="match status" value="1"/>
</dbReference>
<evidence type="ECO:0000256" key="2">
    <source>
        <dbReference type="ARBA" id="ARBA00023125"/>
    </source>
</evidence>
<dbReference type="PROSITE" id="PS01124">
    <property type="entry name" value="HTH_ARAC_FAMILY_2"/>
    <property type="match status" value="1"/>
</dbReference>
<dbReference type="InterPro" id="IPR009057">
    <property type="entry name" value="Homeodomain-like_sf"/>
</dbReference>
<gene>
    <name evidence="5" type="ORF">PBV87_10785</name>
</gene>
<dbReference type="Proteomes" id="UP001169242">
    <property type="component" value="Unassembled WGS sequence"/>
</dbReference>
<dbReference type="PANTHER" id="PTHR43280">
    <property type="entry name" value="ARAC-FAMILY TRANSCRIPTIONAL REGULATOR"/>
    <property type="match status" value="1"/>
</dbReference>
<sequence>MKSVIINECMQKFNVRLSTASYVKCSKDWKQDYYLSPRSALGYIKEGEGYFMLEEEKFFPKKGQMYFLPEQHRHSFSVMNQENTFEKYYCHFNTMPGATNIFKVMKVPNFVTPRDPDYIEFLFKQMIEVWEQKEGYLNSLKIKILLYQVFEHYLEACDIDQIKIKHHYKQEALEEILKFIDENLDKKISLKEVAYEFGYSTQYFSKIFKKSLGITFLQYMNQLKMEKARELIIYSNKSMSEIAYTLGFENQYYFSNTFKKENGVSPTDYKKMYIKI</sequence>
<dbReference type="AlphaFoldDB" id="A0AA42DMX0"/>
<dbReference type="SUPFAM" id="SSF51215">
    <property type="entry name" value="Regulatory protein AraC"/>
    <property type="match status" value="1"/>
</dbReference>
<dbReference type="InterPro" id="IPR018062">
    <property type="entry name" value="HTH_AraC-typ_CS"/>
</dbReference>
<dbReference type="SMART" id="SM00342">
    <property type="entry name" value="HTH_ARAC"/>
    <property type="match status" value="1"/>
</dbReference>
<dbReference type="PRINTS" id="PR00032">
    <property type="entry name" value="HTHARAC"/>
</dbReference>
<dbReference type="PROSITE" id="PS00041">
    <property type="entry name" value="HTH_ARAC_FAMILY_1"/>
    <property type="match status" value="1"/>
</dbReference>
<keyword evidence="2" id="KW-0238">DNA-binding</keyword>
<dbReference type="EMBL" id="JAQIFT010000043">
    <property type="protein sequence ID" value="MDA3731965.1"/>
    <property type="molecule type" value="Genomic_DNA"/>
</dbReference>
<organism evidence="5 6">
    <name type="scientific">Holtiella tumoricola</name>
    <dbReference type="NCBI Taxonomy" id="3018743"/>
    <lineage>
        <taxon>Bacteria</taxon>
        <taxon>Bacillati</taxon>
        <taxon>Bacillota</taxon>
        <taxon>Clostridia</taxon>
        <taxon>Lachnospirales</taxon>
        <taxon>Cellulosilyticaceae</taxon>
        <taxon>Holtiella</taxon>
    </lineage>
</organism>
<dbReference type="Pfam" id="PF12833">
    <property type="entry name" value="HTH_18"/>
    <property type="match status" value="1"/>
</dbReference>
<dbReference type="GO" id="GO:0003700">
    <property type="term" value="F:DNA-binding transcription factor activity"/>
    <property type="evidence" value="ECO:0007669"/>
    <property type="project" value="InterPro"/>
</dbReference>
<reference evidence="5" key="1">
    <citation type="journal article" date="2023" name="Int. J. Syst. Evol. Microbiol.">
        <title>&lt;i&gt;Holtiella tumoricola&lt;/i&gt; gen. nov. sp. nov., isolated from a human clinical sample.</title>
        <authorList>
            <person name="Allen-Vercoe E."/>
            <person name="Daigneault M.C."/>
            <person name="Vancuren S.J."/>
            <person name="Cochrane K."/>
            <person name="O'Neal L.L."/>
            <person name="Sankaranarayanan K."/>
            <person name="Lawson P.A."/>
        </authorList>
    </citation>
    <scope>NUCLEOTIDE SEQUENCE</scope>
    <source>
        <strain evidence="5">CC70A</strain>
    </source>
</reference>
<dbReference type="RefSeq" id="WP_271012269.1">
    <property type="nucleotide sequence ID" value="NZ_JAQIFT010000043.1"/>
</dbReference>
<evidence type="ECO:0000313" key="6">
    <source>
        <dbReference type="Proteomes" id="UP001169242"/>
    </source>
</evidence>
<name>A0AA42DMX0_9FIRM</name>
<accession>A0AA42DMX0</accession>
<keyword evidence="3" id="KW-0804">Transcription</keyword>
<dbReference type="InterPro" id="IPR003313">
    <property type="entry name" value="AraC-bd"/>
</dbReference>
<feature type="domain" description="HTH araC/xylS-type" evidence="4">
    <location>
        <begin position="174"/>
        <end position="272"/>
    </location>
</feature>
<dbReference type="InterPro" id="IPR037923">
    <property type="entry name" value="HTH-like"/>
</dbReference>
<proteinExistence type="predicted"/>
<evidence type="ECO:0000256" key="3">
    <source>
        <dbReference type="ARBA" id="ARBA00023163"/>
    </source>
</evidence>
<keyword evidence="6" id="KW-1185">Reference proteome</keyword>
<evidence type="ECO:0000256" key="1">
    <source>
        <dbReference type="ARBA" id="ARBA00023015"/>
    </source>
</evidence>
<dbReference type="Pfam" id="PF02311">
    <property type="entry name" value="AraC_binding"/>
    <property type="match status" value="1"/>
</dbReference>
<comment type="caution">
    <text evidence="5">The sequence shown here is derived from an EMBL/GenBank/DDBJ whole genome shotgun (WGS) entry which is preliminary data.</text>
</comment>
<dbReference type="Gene3D" id="1.10.10.60">
    <property type="entry name" value="Homeodomain-like"/>
    <property type="match status" value="2"/>
</dbReference>